<evidence type="ECO:0000256" key="1">
    <source>
        <dbReference type="SAM" id="SignalP"/>
    </source>
</evidence>
<dbReference type="Pfam" id="PF00497">
    <property type="entry name" value="SBP_bac_3"/>
    <property type="match status" value="1"/>
</dbReference>
<dbReference type="STRING" id="570156.AOG27_04810"/>
<accession>A0A0P7EAA4</accession>
<dbReference type="OrthoDB" id="8587856at2"/>
<reference evidence="3 4" key="1">
    <citation type="submission" date="2015-09" db="EMBL/GenBank/DDBJ databases">
        <title>Draft Genome Sequence of Pseudoalteromonas lipolytica UCD-48B.</title>
        <authorList>
            <person name="Krusor M."/>
            <person name="Coil D.A."/>
            <person name="Lang J.M."/>
            <person name="Eisen J.A."/>
            <person name="Alexiev A."/>
        </authorList>
    </citation>
    <scope>NUCLEOTIDE SEQUENCE [LARGE SCALE GENOMIC DNA]</scope>
    <source>
        <strain evidence="3 4">UCD-48B</strain>
    </source>
</reference>
<gene>
    <name evidence="3" type="ORF">AOG27_04810</name>
</gene>
<dbReference type="RefSeq" id="WP_054551844.1">
    <property type="nucleotide sequence ID" value="NZ_LJTC01000002.1"/>
</dbReference>
<organism evidence="3 4">
    <name type="scientific">Pseudoalteromonas lipolytica</name>
    <dbReference type="NCBI Taxonomy" id="570156"/>
    <lineage>
        <taxon>Bacteria</taxon>
        <taxon>Pseudomonadati</taxon>
        <taxon>Pseudomonadota</taxon>
        <taxon>Gammaproteobacteria</taxon>
        <taxon>Alteromonadales</taxon>
        <taxon>Pseudoalteromonadaceae</taxon>
        <taxon>Pseudoalteromonas</taxon>
    </lineage>
</organism>
<feature type="chain" id="PRO_5006138397" evidence="1">
    <location>
        <begin position="22"/>
        <end position="252"/>
    </location>
</feature>
<dbReference type="SMART" id="SM00062">
    <property type="entry name" value="PBPb"/>
    <property type="match status" value="1"/>
</dbReference>
<dbReference type="AlphaFoldDB" id="A0A0P7EAA4"/>
<feature type="signal peptide" evidence="1">
    <location>
        <begin position="1"/>
        <end position="21"/>
    </location>
</feature>
<evidence type="ECO:0000313" key="4">
    <source>
        <dbReference type="Proteomes" id="UP000050378"/>
    </source>
</evidence>
<dbReference type="EMBL" id="LJTC01000002">
    <property type="protein sequence ID" value="KPM85084.1"/>
    <property type="molecule type" value="Genomic_DNA"/>
</dbReference>
<protein>
    <submittedName>
        <fullName evidence="3">Amino acid ABC transporter substrate-binding protein</fullName>
    </submittedName>
</protein>
<dbReference type="PANTHER" id="PTHR38834:SF3">
    <property type="entry name" value="SOLUTE-BINDING PROTEIN FAMILY 3_N-TERMINAL DOMAIN-CONTAINING PROTEIN"/>
    <property type="match status" value="1"/>
</dbReference>
<dbReference type="SUPFAM" id="SSF53850">
    <property type="entry name" value="Periplasmic binding protein-like II"/>
    <property type="match status" value="1"/>
</dbReference>
<dbReference type="PANTHER" id="PTHR38834">
    <property type="entry name" value="PERIPLASMIC SUBSTRATE BINDING PROTEIN FAMILY 3"/>
    <property type="match status" value="1"/>
</dbReference>
<evidence type="ECO:0000259" key="2">
    <source>
        <dbReference type="SMART" id="SM00062"/>
    </source>
</evidence>
<evidence type="ECO:0000313" key="3">
    <source>
        <dbReference type="EMBL" id="KPM85084.1"/>
    </source>
</evidence>
<comment type="caution">
    <text evidence="3">The sequence shown here is derived from an EMBL/GenBank/DDBJ whole genome shotgun (WGS) entry which is preliminary data.</text>
</comment>
<proteinExistence type="predicted"/>
<dbReference type="PATRIC" id="fig|570156.3.peg.951"/>
<name>A0A0P7EAA4_9GAMM</name>
<dbReference type="Gene3D" id="3.40.190.10">
    <property type="entry name" value="Periplasmic binding protein-like II"/>
    <property type="match status" value="2"/>
</dbReference>
<keyword evidence="1" id="KW-0732">Signal</keyword>
<dbReference type="Proteomes" id="UP000050378">
    <property type="component" value="Unassembled WGS sequence"/>
</dbReference>
<dbReference type="InterPro" id="IPR001638">
    <property type="entry name" value="Solute-binding_3/MltF_N"/>
</dbReference>
<feature type="domain" description="Solute-binding protein family 3/N-terminal" evidence="2">
    <location>
        <begin position="23"/>
        <end position="249"/>
    </location>
</feature>
<sequence>MLLRSLLIVIIFCFISSATTAKTLTFIAEDLPPYHFKNQQGKADGALVEVIKSALAKTNIAGEFAIMPMARAFHEFQNDPSILMISLLKNESREYKFQWLAQTYFADAYLVGLAKQNHELKSLKQAKKYRVATIRGYSSEHYLKQAGFNENKNLVLVSHYHQLWQMLEKGRIDFVLTNTLTLQNELALSGVLPSDINKSLHLDDYPSGLYLAANLKLDKQLAMQLSDAIKALKQNGQYQAILQKWHLPLPRL</sequence>